<gene>
    <name evidence="4" type="ORF">S01H1_70877</name>
</gene>
<dbReference type="Pfam" id="PF13439">
    <property type="entry name" value="Glyco_transf_4"/>
    <property type="match status" value="1"/>
</dbReference>
<dbReference type="InterPro" id="IPR001296">
    <property type="entry name" value="Glyco_trans_1"/>
</dbReference>
<dbReference type="AlphaFoldDB" id="X0X1E1"/>
<evidence type="ECO:0000259" key="3">
    <source>
        <dbReference type="Pfam" id="PF13439"/>
    </source>
</evidence>
<reference evidence="4" key="1">
    <citation type="journal article" date="2014" name="Front. Microbiol.">
        <title>High frequency of phylogenetically diverse reductive dehalogenase-homologous genes in deep subseafloor sedimentary metagenomes.</title>
        <authorList>
            <person name="Kawai M."/>
            <person name="Futagami T."/>
            <person name="Toyoda A."/>
            <person name="Takaki Y."/>
            <person name="Nishi S."/>
            <person name="Hori S."/>
            <person name="Arai W."/>
            <person name="Tsubouchi T."/>
            <person name="Morono Y."/>
            <person name="Uchiyama I."/>
            <person name="Ito T."/>
            <person name="Fujiyama A."/>
            <person name="Inagaki F."/>
            <person name="Takami H."/>
        </authorList>
    </citation>
    <scope>NUCLEOTIDE SEQUENCE</scope>
    <source>
        <strain evidence="4">Expedition CK06-06</strain>
    </source>
</reference>
<accession>X0X1E1</accession>
<dbReference type="InterPro" id="IPR028098">
    <property type="entry name" value="Glyco_trans_4-like_N"/>
</dbReference>
<keyword evidence="1" id="KW-0808">Transferase</keyword>
<dbReference type="GO" id="GO:0009103">
    <property type="term" value="P:lipopolysaccharide biosynthetic process"/>
    <property type="evidence" value="ECO:0007669"/>
    <property type="project" value="TreeGrafter"/>
</dbReference>
<evidence type="ECO:0000259" key="2">
    <source>
        <dbReference type="Pfam" id="PF00534"/>
    </source>
</evidence>
<protein>
    <recommendedName>
        <fullName evidence="5">Glycosyltransferase subfamily 4-like N-terminal domain-containing protein</fullName>
    </recommendedName>
</protein>
<proteinExistence type="predicted"/>
<feature type="domain" description="Glycosyltransferase subfamily 4-like N-terminal" evidence="3">
    <location>
        <begin position="2"/>
        <end position="149"/>
    </location>
</feature>
<dbReference type="GO" id="GO:0016757">
    <property type="term" value="F:glycosyltransferase activity"/>
    <property type="evidence" value="ECO:0007669"/>
    <property type="project" value="InterPro"/>
</dbReference>
<feature type="non-terminal residue" evidence="4">
    <location>
        <position position="245"/>
    </location>
</feature>
<dbReference type="PANTHER" id="PTHR46401">
    <property type="entry name" value="GLYCOSYLTRANSFERASE WBBK-RELATED"/>
    <property type="match status" value="1"/>
</dbReference>
<organism evidence="4">
    <name type="scientific">marine sediment metagenome</name>
    <dbReference type="NCBI Taxonomy" id="412755"/>
    <lineage>
        <taxon>unclassified sequences</taxon>
        <taxon>metagenomes</taxon>
        <taxon>ecological metagenomes</taxon>
    </lineage>
</organism>
<feature type="domain" description="Glycosyl transferase family 1" evidence="2">
    <location>
        <begin position="177"/>
        <end position="245"/>
    </location>
</feature>
<evidence type="ECO:0000256" key="1">
    <source>
        <dbReference type="ARBA" id="ARBA00022679"/>
    </source>
</evidence>
<feature type="non-terminal residue" evidence="4">
    <location>
        <position position="1"/>
    </location>
</feature>
<dbReference type="CDD" id="cd03809">
    <property type="entry name" value="GT4_MtfB-like"/>
    <property type="match status" value="1"/>
</dbReference>
<dbReference type="SUPFAM" id="SSF53756">
    <property type="entry name" value="UDP-Glycosyltransferase/glycogen phosphorylase"/>
    <property type="match status" value="1"/>
</dbReference>
<dbReference type="EMBL" id="BARS01047159">
    <property type="protein sequence ID" value="GAG37004.1"/>
    <property type="molecule type" value="Genomic_DNA"/>
</dbReference>
<dbReference type="PANTHER" id="PTHR46401:SF2">
    <property type="entry name" value="GLYCOSYLTRANSFERASE WBBK-RELATED"/>
    <property type="match status" value="1"/>
</dbReference>
<name>X0X1E1_9ZZZZ</name>
<comment type="caution">
    <text evidence="4">The sequence shown here is derived from an EMBL/GenBank/DDBJ whole genome shotgun (WGS) entry which is preliminary data.</text>
</comment>
<dbReference type="Gene3D" id="3.40.50.2000">
    <property type="entry name" value="Glycogen Phosphorylase B"/>
    <property type="match status" value="2"/>
</dbReference>
<dbReference type="Pfam" id="PF00534">
    <property type="entry name" value="Glycos_transf_1"/>
    <property type="match status" value="1"/>
</dbReference>
<evidence type="ECO:0008006" key="5">
    <source>
        <dbReference type="Google" id="ProtNLM"/>
    </source>
</evidence>
<evidence type="ECO:0000313" key="4">
    <source>
        <dbReference type="EMBL" id="GAG37004.1"/>
    </source>
</evidence>
<sequence length="245" mass="28486">TGIGYYTLNLIKHLAKIDSQNEYLLYSCIKPFSRSKRLPPLPGKNFRHKVNRFNSSLDRVLGKLDVFYTSSHDLPRLKTGKFVVAVHDVIHRAFPQGHTQETLTRSIEEMQRVLKYADKLITVSNCTKTDLMKWYSVPEERIKVIYQGVGEEFYPMEKSRDLYQKLMTKYALPSLTSGYLLYVGTIEPRKNLPNLIKAYHIIKTQESSFYPLIIVGMKGWIYSEVFELVKKLDLESDVFFIGYVP</sequence>